<evidence type="ECO:0000256" key="1">
    <source>
        <dbReference type="ARBA" id="ARBA00007465"/>
    </source>
</evidence>
<dbReference type="GO" id="GO:0042274">
    <property type="term" value="P:ribosomal small subunit biogenesis"/>
    <property type="evidence" value="ECO:0007669"/>
    <property type="project" value="TreeGrafter"/>
</dbReference>
<accession>A0A0A1UI86</accession>
<keyword evidence="2" id="KW-0687">Ribonucleoprotein</keyword>
<organism evidence="4 5">
    <name type="scientific">Rhizoctonia solani AG-3 Rhs1AP</name>
    <dbReference type="NCBI Taxonomy" id="1086054"/>
    <lineage>
        <taxon>Eukaryota</taxon>
        <taxon>Fungi</taxon>
        <taxon>Dikarya</taxon>
        <taxon>Basidiomycota</taxon>
        <taxon>Agaricomycotina</taxon>
        <taxon>Agaricomycetes</taxon>
        <taxon>Cantharellales</taxon>
        <taxon>Ceratobasidiaceae</taxon>
        <taxon>Rhizoctonia</taxon>
    </lineage>
</organism>
<evidence type="ECO:0000256" key="2">
    <source>
        <dbReference type="ARBA" id="ARBA00023274"/>
    </source>
</evidence>
<evidence type="ECO:0000313" key="5">
    <source>
        <dbReference type="Proteomes" id="UP000030108"/>
    </source>
</evidence>
<dbReference type="SUPFAM" id="SSF55174">
    <property type="entry name" value="Alpha-L RNA-binding motif"/>
    <property type="match status" value="1"/>
</dbReference>
<dbReference type="EMBL" id="JATN01000321">
    <property type="protein sequence ID" value="EUC58485.1"/>
    <property type="molecule type" value="Genomic_DNA"/>
</dbReference>
<evidence type="ECO:0000256" key="3">
    <source>
        <dbReference type="SAM" id="MobiDB-lite"/>
    </source>
</evidence>
<dbReference type="PANTHER" id="PTHR11831:SF5">
    <property type="entry name" value="40S RIBOSOMAL PROTEIN S9"/>
    <property type="match status" value="1"/>
</dbReference>
<comment type="similarity">
    <text evidence="1">Belongs to the universal ribosomal protein uS4 family.</text>
</comment>
<dbReference type="GO" id="GO:0019843">
    <property type="term" value="F:rRNA binding"/>
    <property type="evidence" value="ECO:0007669"/>
    <property type="project" value="InterPro"/>
</dbReference>
<proteinExistence type="inferred from homology"/>
<protein>
    <submittedName>
        <fullName evidence="4">40S ribosomal protein S9</fullName>
    </submittedName>
</protein>
<dbReference type="OrthoDB" id="10277445at2759"/>
<reference evidence="5" key="1">
    <citation type="journal article" date="2014" name="Genome Announc.">
        <title>Draft genome sequence of the plant-pathogenic soil fungus Rhizoctonia solani anastomosis group 3 strain Rhs1AP.</title>
        <authorList>
            <person name="Cubeta M.A."/>
            <person name="Thomas E."/>
            <person name="Dean R.A."/>
            <person name="Jabaji S."/>
            <person name="Neate S.M."/>
            <person name="Tavantzis S."/>
            <person name="Toda T."/>
            <person name="Vilgalys R."/>
            <person name="Bharathan N."/>
            <person name="Fedorova-Abrams N."/>
            <person name="Pakala S.B."/>
            <person name="Pakala S.M."/>
            <person name="Zafar N."/>
            <person name="Joardar V."/>
            <person name="Losada L."/>
            <person name="Nierman W.C."/>
        </authorList>
    </citation>
    <scope>NUCLEOTIDE SEQUENCE [LARGE SCALE GENOMIC DNA]</scope>
    <source>
        <strain evidence="5">AG-3</strain>
    </source>
</reference>
<dbReference type="InterPro" id="IPR022801">
    <property type="entry name" value="Ribosomal_uS4"/>
</dbReference>
<feature type="region of interest" description="Disordered" evidence="3">
    <location>
        <begin position="80"/>
        <end position="103"/>
    </location>
</feature>
<evidence type="ECO:0000313" key="4">
    <source>
        <dbReference type="EMBL" id="EUC58485.1"/>
    </source>
</evidence>
<dbReference type="GO" id="GO:0003735">
    <property type="term" value="F:structural constituent of ribosome"/>
    <property type="evidence" value="ECO:0007669"/>
    <property type="project" value="TreeGrafter"/>
</dbReference>
<feature type="non-terminal residue" evidence="4">
    <location>
        <position position="103"/>
    </location>
</feature>
<dbReference type="PANTHER" id="PTHR11831">
    <property type="entry name" value="30S 40S RIBOSOMAL PROTEIN"/>
    <property type="match status" value="1"/>
</dbReference>
<dbReference type="Gene3D" id="3.10.290.10">
    <property type="entry name" value="RNA-binding S4 domain"/>
    <property type="match status" value="1"/>
</dbReference>
<gene>
    <name evidence="4" type="ORF">RSOL_258600</name>
</gene>
<name>A0A0A1UI86_9AGAM</name>
<dbReference type="AlphaFoldDB" id="A0A0A1UI86"/>
<comment type="caution">
    <text evidence="4">The sequence shown here is derived from an EMBL/GenBank/DDBJ whole genome shotgun (WGS) entry which is preliminary data.</text>
</comment>
<dbReference type="InterPro" id="IPR036986">
    <property type="entry name" value="S4_RNA-bd_sf"/>
</dbReference>
<dbReference type="GO" id="GO:0022627">
    <property type="term" value="C:cytosolic small ribosomal subunit"/>
    <property type="evidence" value="ECO:0007669"/>
    <property type="project" value="TreeGrafter"/>
</dbReference>
<dbReference type="Proteomes" id="UP000030108">
    <property type="component" value="Unassembled WGS sequence"/>
</dbReference>
<keyword evidence="4" id="KW-0689">Ribosomal protein</keyword>
<sequence length="103" mass="11557">MHLGYVFGFGIEGLLERRLQTQIFKSRLAMRIQHAHVLIRRKHSPVGKQIVNSTSFDACLDFQRHIACALTYPSGGCHKGLTPRKRAATPTNKDVVGNDEDEV</sequence>